<dbReference type="PROSITE" id="PS50887">
    <property type="entry name" value="GGDEF"/>
    <property type="match status" value="1"/>
</dbReference>
<evidence type="ECO:0000313" key="8">
    <source>
        <dbReference type="EMBL" id="OOE87969.1"/>
    </source>
</evidence>
<dbReference type="Pfam" id="PF03924">
    <property type="entry name" value="CHASE"/>
    <property type="match status" value="1"/>
</dbReference>
<dbReference type="NCBIfam" id="TIGR00254">
    <property type="entry name" value="GGDEF"/>
    <property type="match status" value="1"/>
</dbReference>
<feature type="domain" description="CHASE" evidence="6">
    <location>
        <begin position="122"/>
        <end position="217"/>
    </location>
</feature>
<keyword evidence="9" id="KW-1185">Reference proteome</keyword>
<name>A0ABX3KFU5_9GAMM</name>
<feature type="domain" description="GGDEF" evidence="7">
    <location>
        <begin position="332"/>
        <end position="468"/>
    </location>
</feature>
<dbReference type="Pfam" id="PF00990">
    <property type="entry name" value="GGDEF"/>
    <property type="match status" value="1"/>
</dbReference>
<accession>A0ABX3KFU5</accession>
<dbReference type="InterPro" id="IPR043128">
    <property type="entry name" value="Rev_trsase/Diguanyl_cyclase"/>
</dbReference>
<dbReference type="Proteomes" id="UP000188627">
    <property type="component" value="Unassembled WGS sequence"/>
</dbReference>
<dbReference type="InterPro" id="IPR000160">
    <property type="entry name" value="GGDEF_dom"/>
</dbReference>
<evidence type="ECO:0000256" key="5">
    <source>
        <dbReference type="SAM" id="Phobius"/>
    </source>
</evidence>
<dbReference type="SUPFAM" id="SSF55073">
    <property type="entry name" value="Nucleotide cyclase"/>
    <property type="match status" value="1"/>
</dbReference>
<keyword evidence="4 5" id="KW-0472">Membrane</keyword>
<dbReference type="SMART" id="SM01079">
    <property type="entry name" value="CHASE"/>
    <property type="match status" value="1"/>
</dbReference>
<keyword evidence="3 5" id="KW-1133">Transmembrane helix</keyword>
<evidence type="ECO:0000256" key="2">
    <source>
        <dbReference type="ARBA" id="ARBA00022692"/>
    </source>
</evidence>
<evidence type="ECO:0000256" key="4">
    <source>
        <dbReference type="ARBA" id="ARBA00023136"/>
    </source>
</evidence>
<evidence type="ECO:0000259" key="6">
    <source>
        <dbReference type="PROSITE" id="PS50839"/>
    </source>
</evidence>
<comment type="subcellular location">
    <subcellularLocation>
        <location evidence="1">Membrane</location>
    </subcellularLocation>
</comment>
<dbReference type="EMBL" id="MUFC01000009">
    <property type="protein sequence ID" value="OOE87969.1"/>
    <property type="molecule type" value="Genomic_DNA"/>
</dbReference>
<dbReference type="InterPro" id="IPR052163">
    <property type="entry name" value="DGC-Regulatory_Protein"/>
</dbReference>
<dbReference type="InterPro" id="IPR006189">
    <property type="entry name" value="CHASE_dom"/>
</dbReference>
<dbReference type="CDD" id="cd01949">
    <property type="entry name" value="GGDEF"/>
    <property type="match status" value="1"/>
</dbReference>
<evidence type="ECO:0000256" key="1">
    <source>
        <dbReference type="ARBA" id="ARBA00004370"/>
    </source>
</evidence>
<keyword evidence="2 5" id="KW-0812">Transmembrane</keyword>
<reference evidence="9" key="1">
    <citation type="submission" date="2017-01" db="EMBL/GenBank/DDBJ databases">
        <title>Draft genome of the species Salinivibrio sharmensis.</title>
        <authorList>
            <person name="Lopez-Hermoso C."/>
            <person name="De La Haba R."/>
            <person name="Sanchez-Porro C."/>
            <person name="Ventosa A."/>
        </authorList>
    </citation>
    <scope>NUCLEOTIDE SEQUENCE [LARGE SCALE GENOMIC DNA]</scope>
    <source>
        <strain evidence="9">CBH463</strain>
    </source>
</reference>
<evidence type="ECO:0000313" key="9">
    <source>
        <dbReference type="Proteomes" id="UP000188627"/>
    </source>
</evidence>
<feature type="transmembrane region" description="Helical" evidence="5">
    <location>
        <begin position="274"/>
        <end position="295"/>
    </location>
</feature>
<dbReference type="PANTHER" id="PTHR46663">
    <property type="entry name" value="DIGUANYLATE CYCLASE DGCT-RELATED"/>
    <property type="match status" value="1"/>
</dbReference>
<proteinExistence type="predicted"/>
<evidence type="ECO:0000259" key="7">
    <source>
        <dbReference type="PROSITE" id="PS50887"/>
    </source>
</evidence>
<dbReference type="Gene3D" id="3.30.70.270">
    <property type="match status" value="1"/>
</dbReference>
<dbReference type="InterPro" id="IPR029787">
    <property type="entry name" value="Nucleotide_cyclase"/>
</dbReference>
<dbReference type="InterPro" id="IPR042240">
    <property type="entry name" value="CHASE_sf"/>
</dbReference>
<comment type="caution">
    <text evidence="8">The sequence shown here is derived from an EMBL/GenBank/DDBJ whole genome shotgun (WGS) entry which is preliminary data.</text>
</comment>
<dbReference type="PANTHER" id="PTHR46663:SF2">
    <property type="entry name" value="GGDEF DOMAIN-CONTAINING PROTEIN"/>
    <property type="match status" value="1"/>
</dbReference>
<dbReference type="PROSITE" id="PS50839">
    <property type="entry name" value="CHASE"/>
    <property type="match status" value="1"/>
</dbReference>
<evidence type="ECO:0008006" key="10">
    <source>
        <dbReference type="Google" id="ProtNLM"/>
    </source>
</evidence>
<sequence length="468" mass="51842">MIKGKRSVLFPFLAWSNMVLPRRLLTWFILFTLAYVVAALGVTALIGDTIVNRVIQQEQEDINRKASLIRSRIEAAIYHDTYVADSLATVVTIDPEFAMTNWDSVAQKLLDKADYVRNVGLSPDNIISHVYPLEGNQAAIGLDFRSRPDQYRAVLKARDLGDVYIAGPVNLVQGGQAIIARFPIFASPTDASDYWGGVSVVIDHVKMLGEVGLYDLSGANVAIKNSETLAYFYGSQSTVVNADFTVPISLPSGEWSLAVEYTLKHSPEIVRLGIMIYAVSAGIFIVIYGLILLFYRSFLIAKKQALVDELTQLPNRRFAIEKLDSLTKEKKESFALLNIDLNDFKKVNDAYGHEAGDALLSHVASALNQSTRSSDLVARIGGDEFIVVLRDVHPSDVNKVLKSLKETVEASECRWQRYHIYPSLSIGCALFNHRSPRDLDELMASADQDMYKAKSERNTSGLSVNAIG</sequence>
<gene>
    <name evidence="8" type="ORF">BZG74_09775</name>
</gene>
<evidence type="ECO:0000256" key="3">
    <source>
        <dbReference type="ARBA" id="ARBA00022989"/>
    </source>
</evidence>
<organism evidence="8 9">
    <name type="scientific">Salinivibrio sharmensis</name>
    <dbReference type="NCBI Taxonomy" id="390883"/>
    <lineage>
        <taxon>Bacteria</taxon>
        <taxon>Pseudomonadati</taxon>
        <taxon>Pseudomonadota</taxon>
        <taxon>Gammaproteobacteria</taxon>
        <taxon>Vibrionales</taxon>
        <taxon>Vibrionaceae</taxon>
        <taxon>Salinivibrio</taxon>
    </lineage>
</organism>
<dbReference type="SMART" id="SM00267">
    <property type="entry name" value="GGDEF"/>
    <property type="match status" value="1"/>
</dbReference>
<protein>
    <recommendedName>
        <fullName evidence="10">Sensor domain-containing diguanylate cyclase</fullName>
    </recommendedName>
</protein>
<dbReference type="Gene3D" id="3.30.450.350">
    <property type="entry name" value="CHASE domain"/>
    <property type="match status" value="1"/>
</dbReference>